<dbReference type="PANTHER" id="PTHR23172:SF19">
    <property type="entry name" value="J DOMAIN-CONTAINING PROTEIN"/>
    <property type="match status" value="1"/>
</dbReference>
<dbReference type="SUPFAM" id="SSF48452">
    <property type="entry name" value="TPR-like"/>
    <property type="match status" value="1"/>
</dbReference>
<feature type="compositionally biased region" description="Low complexity" evidence="1">
    <location>
        <begin position="250"/>
        <end position="268"/>
    </location>
</feature>
<dbReference type="OrthoDB" id="1717591at2759"/>
<dbReference type="Gene3D" id="1.10.287.110">
    <property type="entry name" value="DnaJ domain"/>
    <property type="match status" value="1"/>
</dbReference>
<dbReference type="GeneID" id="18260561"/>
<dbReference type="InterPro" id="IPR015940">
    <property type="entry name" value="UBA"/>
</dbReference>
<organism evidence="4">
    <name type="scientific">Chaetomium thermophilum (strain DSM 1495 / CBS 144.50 / IMI 039719)</name>
    <name type="common">Thermochaetoides thermophila</name>
    <dbReference type="NCBI Taxonomy" id="759272"/>
    <lineage>
        <taxon>Eukaryota</taxon>
        <taxon>Fungi</taxon>
        <taxon>Dikarya</taxon>
        <taxon>Ascomycota</taxon>
        <taxon>Pezizomycotina</taxon>
        <taxon>Sordariomycetes</taxon>
        <taxon>Sordariomycetidae</taxon>
        <taxon>Sordariales</taxon>
        <taxon>Chaetomiaceae</taxon>
        <taxon>Thermochaetoides</taxon>
    </lineage>
</organism>
<feature type="region of interest" description="Disordered" evidence="1">
    <location>
        <begin position="372"/>
        <end position="430"/>
    </location>
</feature>
<dbReference type="SUPFAM" id="SSF46565">
    <property type="entry name" value="Chaperone J-domain"/>
    <property type="match status" value="1"/>
</dbReference>
<feature type="compositionally biased region" description="Polar residues" evidence="1">
    <location>
        <begin position="53"/>
        <end position="66"/>
    </location>
</feature>
<dbReference type="FunFam" id="1.10.287.110:FF:000002">
    <property type="entry name" value="putative tyrosine-protein phosphatase auxilin isoform X2"/>
    <property type="match status" value="1"/>
</dbReference>
<dbReference type="HOGENOM" id="CLU_005723_0_0_1"/>
<feature type="region of interest" description="Disordered" evidence="1">
    <location>
        <begin position="452"/>
        <end position="666"/>
    </location>
</feature>
<evidence type="ECO:0000313" key="4">
    <source>
        <dbReference type="Proteomes" id="UP000008066"/>
    </source>
</evidence>
<reference evidence="3 4" key="1">
    <citation type="journal article" date="2011" name="Cell">
        <title>Insight into structure and assembly of the nuclear pore complex by utilizing the genome of a eukaryotic thermophile.</title>
        <authorList>
            <person name="Amlacher S."/>
            <person name="Sarges P."/>
            <person name="Flemming D."/>
            <person name="van Noort V."/>
            <person name="Kunze R."/>
            <person name="Devos D.P."/>
            <person name="Arumugam M."/>
            <person name="Bork P."/>
            <person name="Hurt E."/>
        </authorList>
    </citation>
    <scope>NUCLEOTIDE SEQUENCE [LARGE SCALE GENOMIC DNA]</scope>
    <source>
        <strain evidence="4">DSM 1495 / CBS 144.50 / IMI 039719</strain>
    </source>
</reference>
<dbReference type="GO" id="GO:0072583">
    <property type="term" value="P:clathrin-dependent endocytosis"/>
    <property type="evidence" value="ECO:0007669"/>
    <property type="project" value="TreeGrafter"/>
</dbReference>
<dbReference type="eggNOG" id="KOG0431">
    <property type="taxonomic scope" value="Eukaryota"/>
</dbReference>
<feature type="compositionally biased region" description="Polar residues" evidence="1">
    <location>
        <begin position="806"/>
        <end position="816"/>
    </location>
</feature>
<feature type="compositionally biased region" description="Basic and acidic residues" evidence="1">
    <location>
        <begin position="407"/>
        <end position="422"/>
    </location>
</feature>
<feature type="compositionally biased region" description="Basic and acidic residues" evidence="1">
    <location>
        <begin position="281"/>
        <end position="296"/>
    </location>
</feature>
<dbReference type="AlphaFoldDB" id="G0SG67"/>
<sequence length="964" mass="103695">MDDLAGLSWSTTPSNPPKPSQSSTSTSPFANLNPPVSNPLSSLRPSPSPFASGRNTPLSTQGSGNVINKPVPTSAKPAQDSFSNLLNFGTGGKNNANLSLRQRQELLEAEKRRKEEEKRQLAQQTFGEGHFFDSLASRSQSASSLQAPPAAGVPTPLTSSTGSTRGAGVAVGAQKKTASESDEDLFAAFRAETKVDNSSYFPPPTTSEKPTPAKAPALDLTDPNAWGKPPASGPGSGNGSGGLLDDDDPFGLSQLQAKPSAPAAAATAVDEEDDLLGDLAKPVEEIRKKREAERPAFSRQPQPGKPIEDSSSDSEPERPGAPTGSDDPFDRAVAQIMEYGFSAEDARRSLTESGAGINVQVAVNWLLDDAHRKAKDKAKARSRAGDQPSFPEELPPRPPRNGTSSWIREESSRDSSRSRDNRSPASFIEGDLAKTAAAMGTQFLKTANNLWKQGQKKVQKAVAEFQNEGDPSQPKWMRSAATDRLPGDMRDEPAQVTDEALMLEAGGPPPKPKRPSPESRAPSEVPSRERSPALPPRPGQAPRWQHLSQPPLDSRSRLNRLAAEEESFQAYVSPARRKKTMPQPQPEPKPKPSPSAEPEPDLLFGVSSPAPAPTTRPTPQSHPSPAPTPAAQKPKPAPSPARPARQIPQVSPAALQTSTKHRLEGTSHFKRGDFAAAHTSYTLALSSLPSDHPLTIVLLTNRALTSLKTGEPRQAISDADAALQIIGPNEGKGETVEVINEKGETERRDMRELFGKALVRKAEALEQIERWEDAGRVWQRAVEGGVGGQVAITGKQRCAKALAPKQSVTARSSPAPSSAKLRPSVPARSSPALRTPTIPPKDSEALKLARAVHEAAERENDEKFQLTDKVDARISAWRDGKRDNLRALLTSLDTVLWEGSGWKKVSLHELVMPNKVKVMYMKAVAKTHPDKLPQNATTEMKMIAGLVFSTLNEAWDKFKAENNM</sequence>
<feature type="compositionally biased region" description="Low complexity" evidence="1">
    <location>
        <begin position="20"/>
        <end position="45"/>
    </location>
</feature>
<dbReference type="RefSeq" id="XP_006696824.1">
    <property type="nucleotide sequence ID" value="XM_006696761.1"/>
</dbReference>
<feature type="region of interest" description="Disordered" evidence="1">
    <location>
        <begin position="193"/>
        <end position="336"/>
    </location>
</feature>
<feature type="compositionally biased region" description="Basic and acidic residues" evidence="1">
    <location>
        <begin position="102"/>
        <end position="120"/>
    </location>
</feature>
<evidence type="ECO:0000256" key="1">
    <source>
        <dbReference type="SAM" id="MobiDB-lite"/>
    </source>
</evidence>
<feature type="compositionally biased region" description="Basic residues" evidence="1">
    <location>
        <begin position="372"/>
        <end position="382"/>
    </location>
</feature>
<dbReference type="CDD" id="cd14291">
    <property type="entry name" value="UBA1_NUB1_like"/>
    <property type="match status" value="1"/>
</dbReference>
<dbReference type="GO" id="GO:0030276">
    <property type="term" value="F:clathrin binding"/>
    <property type="evidence" value="ECO:0007669"/>
    <property type="project" value="TreeGrafter"/>
</dbReference>
<dbReference type="GO" id="GO:0031982">
    <property type="term" value="C:vesicle"/>
    <property type="evidence" value="ECO:0007669"/>
    <property type="project" value="TreeGrafter"/>
</dbReference>
<name>G0SG67_CHATD</name>
<dbReference type="EMBL" id="GL988047">
    <property type="protein sequence ID" value="EGS17206.1"/>
    <property type="molecule type" value="Genomic_DNA"/>
</dbReference>
<dbReference type="FunFam" id="1.25.40.10:FF:000354">
    <property type="entry name" value="UBA domain-containing protein 7"/>
    <property type="match status" value="1"/>
</dbReference>
<dbReference type="Proteomes" id="UP000008066">
    <property type="component" value="Unassembled WGS sequence"/>
</dbReference>
<gene>
    <name evidence="3" type="ORF">CTHT_0065230</name>
</gene>
<dbReference type="Gene3D" id="1.10.8.10">
    <property type="entry name" value="DNA helicase RuvA subunit, C-terminal domain"/>
    <property type="match status" value="1"/>
</dbReference>
<keyword evidence="4" id="KW-1185">Reference proteome</keyword>
<feature type="domain" description="UBA" evidence="2">
    <location>
        <begin position="324"/>
        <end position="369"/>
    </location>
</feature>
<feature type="compositionally biased region" description="Polar residues" evidence="1">
    <location>
        <begin position="80"/>
        <end position="99"/>
    </location>
</feature>
<dbReference type="GO" id="GO:0005737">
    <property type="term" value="C:cytoplasm"/>
    <property type="evidence" value="ECO:0007669"/>
    <property type="project" value="TreeGrafter"/>
</dbReference>
<dbReference type="PANTHER" id="PTHR23172">
    <property type="entry name" value="AUXILIN/CYCLIN G-ASSOCIATED KINASE-RELATED"/>
    <property type="match status" value="1"/>
</dbReference>
<evidence type="ECO:0000313" key="3">
    <source>
        <dbReference type="EMBL" id="EGS17206.1"/>
    </source>
</evidence>
<dbReference type="PROSITE" id="PS50030">
    <property type="entry name" value="UBA"/>
    <property type="match status" value="1"/>
</dbReference>
<feature type="compositionally biased region" description="Pro residues" evidence="1">
    <location>
        <begin position="583"/>
        <end position="597"/>
    </location>
</feature>
<accession>G0SG67</accession>
<dbReference type="OMA" id="GMHELVM"/>
<dbReference type="KEGG" id="cthr:CTHT_0065230"/>
<proteinExistence type="predicted"/>
<evidence type="ECO:0000259" key="2">
    <source>
        <dbReference type="PROSITE" id="PS50030"/>
    </source>
</evidence>
<feature type="compositionally biased region" description="Pro residues" evidence="1">
    <location>
        <begin position="610"/>
        <end position="628"/>
    </location>
</feature>
<dbReference type="InterPro" id="IPR036869">
    <property type="entry name" value="J_dom_sf"/>
</dbReference>
<feature type="region of interest" description="Disordered" evidence="1">
    <location>
        <begin position="804"/>
        <end position="840"/>
    </location>
</feature>
<dbReference type="Gene3D" id="1.25.40.10">
    <property type="entry name" value="Tetratricopeptide repeat domain"/>
    <property type="match status" value="1"/>
</dbReference>
<dbReference type="SUPFAM" id="SSF46934">
    <property type="entry name" value="UBA-like"/>
    <property type="match status" value="1"/>
</dbReference>
<feature type="region of interest" description="Disordered" evidence="1">
    <location>
        <begin position="1"/>
        <end position="181"/>
    </location>
</feature>
<dbReference type="InterPro" id="IPR011990">
    <property type="entry name" value="TPR-like_helical_dom_sf"/>
</dbReference>
<dbReference type="STRING" id="759272.G0SG67"/>
<protein>
    <recommendedName>
        <fullName evidence="2">UBA domain-containing protein</fullName>
    </recommendedName>
</protein>
<dbReference type="InterPro" id="IPR009060">
    <property type="entry name" value="UBA-like_sf"/>
</dbReference>
<dbReference type="GO" id="GO:0072318">
    <property type="term" value="P:clathrin coat disassembly"/>
    <property type="evidence" value="ECO:0007669"/>
    <property type="project" value="TreeGrafter"/>
</dbReference>
<dbReference type="eggNOG" id="KOG1124">
    <property type="taxonomic scope" value="Eukaryota"/>
</dbReference>
<feature type="compositionally biased region" description="Low complexity" evidence="1">
    <location>
        <begin position="134"/>
        <end position="150"/>
    </location>
</feature>